<comment type="caution">
    <text evidence="2">The sequence shown here is derived from an EMBL/GenBank/DDBJ whole genome shotgun (WGS) entry which is preliminary data.</text>
</comment>
<organism evidence="2 3">
    <name type="scientific">Pleurodeles waltl</name>
    <name type="common">Iberian ribbed newt</name>
    <dbReference type="NCBI Taxonomy" id="8319"/>
    <lineage>
        <taxon>Eukaryota</taxon>
        <taxon>Metazoa</taxon>
        <taxon>Chordata</taxon>
        <taxon>Craniata</taxon>
        <taxon>Vertebrata</taxon>
        <taxon>Euteleostomi</taxon>
        <taxon>Amphibia</taxon>
        <taxon>Batrachia</taxon>
        <taxon>Caudata</taxon>
        <taxon>Salamandroidea</taxon>
        <taxon>Salamandridae</taxon>
        <taxon>Pleurodelinae</taxon>
        <taxon>Pleurodeles</taxon>
    </lineage>
</organism>
<feature type="compositionally biased region" description="Basic and acidic residues" evidence="1">
    <location>
        <begin position="36"/>
        <end position="57"/>
    </location>
</feature>
<name>A0AAV7VR10_PLEWA</name>
<feature type="region of interest" description="Disordered" evidence="1">
    <location>
        <begin position="1"/>
        <end position="83"/>
    </location>
</feature>
<protein>
    <submittedName>
        <fullName evidence="2">Uncharacterized protein</fullName>
    </submittedName>
</protein>
<dbReference type="EMBL" id="JANPWB010000003">
    <property type="protein sequence ID" value="KAJ1203857.1"/>
    <property type="molecule type" value="Genomic_DNA"/>
</dbReference>
<keyword evidence="3" id="KW-1185">Reference proteome</keyword>
<dbReference type="Proteomes" id="UP001066276">
    <property type="component" value="Chromosome 2_1"/>
</dbReference>
<accession>A0AAV7VR10</accession>
<dbReference type="AlphaFoldDB" id="A0AAV7VR10"/>
<proteinExistence type="predicted"/>
<feature type="compositionally biased region" description="Basic and acidic residues" evidence="1">
    <location>
        <begin position="7"/>
        <end position="21"/>
    </location>
</feature>
<evidence type="ECO:0000313" key="2">
    <source>
        <dbReference type="EMBL" id="KAJ1203857.1"/>
    </source>
</evidence>
<evidence type="ECO:0000256" key="1">
    <source>
        <dbReference type="SAM" id="MobiDB-lite"/>
    </source>
</evidence>
<gene>
    <name evidence="2" type="ORF">NDU88_007638</name>
</gene>
<sequence length="83" mass="9210">MTEMENPDIRVSTEKKREVGQRARALSVERDEEENAGGKEGRTTGDDHNTERGEDVGKVIPDIGGENPSNKRPLYSRDNPTEG</sequence>
<reference evidence="2" key="1">
    <citation type="journal article" date="2022" name="bioRxiv">
        <title>Sequencing and chromosome-scale assembly of the giantPleurodeles waltlgenome.</title>
        <authorList>
            <person name="Brown T."/>
            <person name="Elewa A."/>
            <person name="Iarovenko S."/>
            <person name="Subramanian E."/>
            <person name="Araus A.J."/>
            <person name="Petzold A."/>
            <person name="Susuki M."/>
            <person name="Suzuki K.-i.T."/>
            <person name="Hayashi T."/>
            <person name="Toyoda A."/>
            <person name="Oliveira C."/>
            <person name="Osipova E."/>
            <person name="Leigh N.D."/>
            <person name="Simon A."/>
            <person name="Yun M.H."/>
        </authorList>
    </citation>
    <scope>NUCLEOTIDE SEQUENCE</scope>
    <source>
        <strain evidence="2">20211129_DDA</strain>
        <tissue evidence="2">Liver</tissue>
    </source>
</reference>
<evidence type="ECO:0000313" key="3">
    <source>
        <dbReference type="Proteomes" id="UP001066276"/>
    </source>
</evidence>